<evidence type="ECO:0000313" key="1">
    <source>
        <dbReference type="EMBL" id="KAJ8650712.1"/>
    </source>
</evidence>
<accession>A0ACC2MY24</accession>
<dbReference type="EMBL" id="CM056809">
    <property type="protein sequence ID" value="KAJ8650712.1"/>
    <property type="molecule type" value="Genomic_DNA"/>
</dbReference>
<keyword evidence="2" id="KW-1185">Reference proteome</keyword>
<reference evidence="1 2" key="1">
    <citation type="journal article" date="2022" name="Hortic Res">
        <title>A haplotype resolved chromosomal level avocado genome allows analysis of novel avocado genes.</title>
        <authorList>
            <person name="Nath O."/>
            <person name="Fletcher S.J."/>
            <person name="Hayward A."/>
            <person name="Shaw L.M."/>
            <person name="Masouleh A.K."/>
            <person name="Furtado A."/>
            <person name="Henry R.J."/>
            <person name="Mitter N."/>
        </authorList>
    </citation>
    <scope>NUCLEOTIDE SEQUENCE [LARGE SCALE GENOMIC DNA]</scope>
    <source>
        <strain evidence="2">cv. Hass</strain>
    </source>
</reference>
<proteinExistence type="predicted"/>
<organism evidence="1 2">
    <name type="scientific">Persea americana</name>
    <name type="common">Avocado</name>
    <dbReference type="NCBI Taxonomy" id="3435"/>
    <lineage>
        <taxon>Eukaryota</taxon>
        <taxon>Viridiplantae</taxon>
        <taxon>Streptophyta</taxon>
        <taxon>Embryophyta</taxon>
        <taxon>Tracheophyta</taxon>
        <taxon>Spermatophyta</taxon>
        <taxon>Magnoliopsida</taxon>
        <taxon>Magnoliidae</taxon>
        <taxon>Laurales</taxon>
        <taxon>Lauraceae</taxon>
        <taxon>Persea</taxon>
    </lineage>
</organism>
<dbReference type="Proteomes" id="UP001234297">
    <property type="component" value="Chromosome 1"/>
</dbReference>
<protein>
    <submittedName>
        <fullName evidence="1">Uncharacterized protein</fullName>
    </submittedName>
</protein>
<sequence length="122" mass="11450">MARFYVHVLLVLALVVVHASGRNLPNEKAGPNTSGNNKIANAGLKDEKNFLTFGGIGGYGGVGGVARIVGLPTLGGGLGVPAGIGGLSGLDGAGGAGGIGGLGGAGCATKTGAACSSVAPLP</sequence>
<gene>
    <name evidence="1" type="ORF">MRB53_003735</name>
</gene>
<evidence type="ECO:0000313" key="2">
    <source>
        <dbReference type="Proteomes" id="UP001234297"/>
    </source>
</evidence>
<comment type="caution">
    <text evidence="1">The sequence shown here is derived from an EMBL/GenBank/DDBJ whole genome shotgun (WGS) entry which is preliminary data.</text>
</comment>
<name>A0ACC2MY24_PERAE</name>